<dbReference type="Proteomes" id="UP001174909">
    <property type="component" value="Unassembled WGS sequence"/>
</dbReference>
<dbReference type="SUPFAM" id="SSF55031">
    <property type="entry name" value="Bacterial exopeptidase dimerisation domain"/>
    <property type="match status" value="1"/>
</dbReference>
<comment type="caution">
    <text evidence="3">The sequence shown here is derived from an EMBL/GenBank/DDBJ whole genome shotgun (WGS) entry which is preliminary data.</text>
</comment>
<feature type="region of interest" description="Disordered" evidence="2">
    <location>
        <begin position="302"/>
        <end position="321"/>
    </location>
</feature>
<dbReference type="InterPro" id="IPR036264">
    <property type="entry name" value="Bact_exopeptidase_dim_dom"/>
</dbReference>
<keyword evidence="4" id="KW-1185">Reference proteome</keyword>
<dbReference type="SUPFAM" id="SSF53187">
    <property type="entry name" value="Zn-dependent exopeptidases"/>
    <property type="match status" value="1"/>
</dbReference>
<evidence type="ECO:0000313" key="3">
    <source>
        <dbReference type="EMBL" id="CAI8008604.1"/>
    </source>
</evidence>
<reference evidence="3" key="1">
    <citation type="submission" date="2023-03" db="EMBL/GenBank/DDBJ databases">
        <authorList>
            <person name="Steffen K."/>
            <person name="Cardenas P."/>
        </authorList>
    </citation>
    <scope>NUCLEOTIDE SEQUENCE</scope>
</reference>
<feature type="compositionally biased region" description="Polar residues" evidence="2">
    <location>
        <begin position="303"/>
        <end position="321"/>
    </location>
</feature>
<gene>
    <name evidence="3" type="ORF">GBAR_LOCUS5881</name>
</gene>
<dbReference type="AlphaFoldDB" id="A0AA35W5Z8"/>
<protein>
    <submittedName>
        <fullName evidence="3">N-carbamoyl-L-amino acid hydrolase</fullName>
    </submittedName>
</protein>
<sequence>MGSHTDTVPLGGKYDGALGVMGAIEVVKTLAENGHVTRHPIEAIVFTNEEGTRFHRWLIGSRAMAGMLEPEDLAATDAEGVTLAQRMGDIGGDLSRVDEAARKPGDLAAYFELHIEQGPYLYRSGTPIGVVTGITGRGVFELDISGMSNHAGTTPMGERRDALVAASKLVVQVQRMAAEDEICRVATAGALDVQPNAVNVVPGRATVGIEIRDLDMAALEAAEQELTRMARECEEQDGVQITINRHRFTDAVPITQGMQDWVGEAAELAGFAWERVPSGAGHDAQAIATIAPMAMVFVPSVGGSATPSRSTPAQRTAPTAP</sequence>
<feature type="non-terminal residue" evidence="3">
    <location>
        <position position="321"/>
    </location>
</feature>
<dbReference type="GO" id="GO:0016813">
    <property type="term" value="F:hydrolase activity, acting on carbon-nitrogen (but not peptide) bonds, in linear amidines"/>
    <property type="evidence" value="ECO:0007669"/>
    <property type="project" value="InterPro"/>
</dbReference>
<dbReference type="Gene3D" id="3.30.70.360">
    <property type="match status" value="1"/>
</dbReference>
<organism evidence="3 4">
    <name type="scientific">Geodia barretti</name>
    <name type="common">Barrett's horny sponge</name>
    <dbReference type="NCBI Taxonomy" id="519541"/>
    <lineage>
        <taxon>Eukaryota</taxon>
        <taxon>Metazoa</taxon>
        <taxon>Porifera</taxon>
        <taxon>Demospongiae</taxon>
        <taxon>Heteroscleromorpha</taxon>
        <taxon>Tetractinellida</taxon>
        <taxon>Astrophorina</taxon>
        <taxon>Geodiidae</taxon>
        <taxon>Geodia</taxon>
    </lineage>
</organism>
<accession>A0AA35W5Z8</accession>
<dbReference type="PANTHER" id="PTHR32494:SF5">
    <property type="entry name" value="ALLANTOATE AMIDOHYDROLASE"/>
    <property type="match status" value="1"/>
</dbReference>
<dbReference type="InterPro" id="IPR010158">
    <property type="entry name" value="Amidase_Cbmase"/>
</dbReference>
<evidence type="ECO:0000256" key="2">
    <source>
        <dbReference type="SAM" id="MobiDB-lite"/>
    </source>
</evidence>
<evidence type="ECO:0000313" key="4">
    <source>
        <dbReference type="Proteomes" id="UP001174909"/>
    </source>
</evidence>
<dbReference type="Pfam" id="PF01546">
    <property type="entry name" value="Peptidase_M20"/>
    <property type="match status" value="1"/>
</dbReference>
<proteinExistence type="predicted"/>
<keyword evidence="1 3" id="KW-0378">Hydrolase</keyword>
<dbReference type="EMBL" id="CASHTH010000873">
    <property type="protein sequence ID" value="CAI8008604.1"/>
    <property type="molecule type" value="Genomic_DNA"/>
</dbReference>
<dbReference type="PANTHER" id="PTHR32494">
    <property type="entry name" value="ALLANTOATE DEIMINASE-RELATED"/>
    <property type="match status" value="1"/>
</dbReference>
<evidence type="ECO:0000256" key="1">
    <source>
        <dbReference type="ARBA" id="ARBA00022801"/>
    </source>
</evidence>
<dbReference type="Gene3D" id="3.40.630.10">
    <property type="entry name" value="Zn peptidases"/>
    <property type="match status" value="1"/>
</dbReference>
<dbReference type="InterPro" id="IPR002933">
    <property type="entry name" value="Peptidase_M20"/>
</dbReference>
<dbReference type="NCBIfam" id="TIGR01879">
    <property type="entry name" value="hydantase"/>
    <property type="match status" value="1"/>
</dbReference>
<name>A0AA35W5Z8_GEOBA</name>